<reference evidence="9 10" key="1">
    <citation type="submission" date="2021-03" db="EMBL/GenBank/DDBJ databases">
        <title>Enterococcal diversity collection.</title>
        <authorList>
            <person name="Gilmore M.S."/>
            <person name="Schwartzman J."/>
            <person name="Van Tyne D."/>
            <person name="Martin M."/>
            <person name="Earl A.M."/>
            <person name="Manson A.L."/>
            <person name="Straub T."/>
            <person name="Salamzade R."/>
            <person name="Saavedra J."/>
            <person name="Lebreton F."/>
            <person name="Prichula J."/>
            <person name="Schaufler K."/>
            <person name="Gaca A."/>
            <person name="Sgardioli B."/>
            <person name="Wagenaar J."/>
            <person name="Strong T."/>
        </authorList>
    </citation>
    <scope>NUCLEOTIDE SEQUENCE [LARGE SCALE GENOMIC DNA]</scope>
    <source>
        <strain evidence="9 10">MJM16</strain>
    </source>
</reference>
<dbReference type="InterPro" id="IPR019931">
    <property type="entry name" value="LPXTG_anchor"/>
</dbReference>
<evidence type="ECO:0000256" key="4">
    <source>
        <dbReference type="ARBA" id="ARBA00023088"/>
    </source>
</evidence>
<dbReference type="NCBIfam" id="TIGR01167">
    <property type="entry name" value="LPXTG_anchor"/>
    <property type="match status" value="1"/>
</dbReference>
<feature type="transmembrane region" description="Helical" evidence="6">
    <location>
        <begin position="124"/>
        <end position="144"/>
    </location>
</feature>
<keyword evidence="6" id="KW-1133">Transmembrane helix</keyword>
<evidence type="ECO:0000256" key="6">
    <source>
        <dbReference type="SAM" id="Phobius"/>
    </source>
</evidence>
<protein>
    <submittedName>
        <fullName evidence="9">LPXTG cell wall anchor domain-containing protein</fullName>
    </submittedName>
</protein>
<evidence type="ECO:0000256" key="3">
    <source>
        <dbReference type="ARBA" id="ARBA00022729"/>
    </source>
</evidence>
<keyword evidence="4" id="KW-0572">Peptidoglycan-anchor</keyword>
<accession>A0ABS3HJQ0</accession>
<evidence type="ECO:0000256" key="1">
    <source>
        <dbReference type="ARBA" id="ARBA00022512"/>
    </source>
</evidence>
<dbReference type="RefSeq" id="WP_207109452.1">
    <property type="nucleotide sequence ID" value="NZ_JAFLVR010000036.1"/>
</dbReference>
<keyword evidence="10" id="KW-1185">Reference proteome</keyword>
<keyword evidence="6" id="KW-0812">Transmembrane</keyword>
<evidence type="ECO:0000256" key="2">
    <source>
        <dbReference type="ARBA" id="ARBA00022525"/>
    </source>
</evidence>
<feature type="compositionally biased region" description="Low complexity" evidence="5">
    <location>
        <begin position="43"/>
        <end position="77"/>
    </location>
</feature>
<feature type="region of interest" description="Disordered" evidence="5">
    <location>
        <begin position="43"/>
        <end position="101"/>
    </location>
</feature>
<evidence type="ECO:0000259" key="8">
    <source>
        <dbReference type="Pfam" id="PF00746"/>
    </source>
</evidence>
<organism evidence="9 10">
    <name type="scientific">Candidatus Enterococcus murrayae</name>
    <dbReference type="NCBI Taxonomy" id="2815321"/>
    <lineage>
        <taxon>Bacteria</taxon>
        <taxon>Bacillati</taxon>
        <taxon>Bacillota</taxon>
        <taxon>Bacilli</taxon>
        <taxon>Lactobacillales</taxon>
        <taxon>Enterococcaceae</taxon>
        <taxon>Enterococcus</taxon>
    </lineage>
</organism>
<feature type="domain" description="Gram-positive cocci surface proteins LPxTG" evidence="8">
    <location>
        <begin position="115"/>
        <end position="150"/>
    </location>
</feature>
<feature type="signal peptide" evidence="7">
    <location>
        <begin position="1"/>
        <end position="25"/>
    </location>
</feature>
<dbReference type="Proteomes" id="UP000664495">
    <property type="component" value="Unassembled WGS sequence"/>
</dbReference>
<name>A0ABS3HJQ0_9ENTE</name>
<dbReference type="EMBL" id="JAFLVR010000036">
    <property type="protein sequence ID" value="MBO0453688.1"/>
    <property type="molecule type" value="Genomic_DNA"/>
</dbReference>
<keyword evidence="6" id="KW-0472">Membrane</keyword>
<feature type="chain" id="PRO_5045442917" evidence="7">
    <location>
        <begin position="26"/>
        <end position="152"/>
    </location>
</feature>
<keyword evidence="2" id="KW-0964">Secreted</keyword>
<evidence type="ECO:0000313" key="9">
    <source>
        <dbReference type="EMBL" id="MBO0453688.1"/>
    </source>
</evidence>
<comment type="caution">
    <text evidence="9">The sequence shown here is derived from an EMBL/GenBank/DDBJ whole genome shotgun (WGS) entry which is preliminary data.</text>
</comment>
<evidence type="ECO:0000256" key="7">
    <source>
        <dbReference type="SAM" id="SignalP"/>
    </source>
</evidence>
<sequence>MKKNKVWYVLIGLFCLCTSSASVYAASYNAQNKVGVRFVESTSTSTTSSSSSSSSTSSTSSSTSSSSSSSSTSSSSTVQNSSSLPDTDQKKGGFLWWGNDNGGGTGGTTRYYSDDKRLPSTGELIHLALPFAGVFLVMLVFFYFGKNRRKRV</sequence>
<proteinExistence type="predicted"/>
<keyword evidence="3 7" id="KW-0732">Signal</keyword>
<evidence type="ECO:0000313" key="10">
    <source>
        <dbReference type="Proteomes" id="UP000664495"/>
    </source>
</evidence>
<gene>
    <name evidence="9" type="ORF">JZO85_15605</name>
</gene>
<dbReference type="Pfam" id="PF00746">
    <property type="entry name" value="Gram_pos_anchor"/>
    <property type="match status" value="1"/>
</dbReference>
<keyword evidence="1" id="KW-0134">Cell wall</keyword>
<evidence type="ECO:0000256" key="5">
    <source>
        <dbReference type="SAM" id="MobiDB-lite"/>
    </source>
</evidence>